<dbReference type="Proteomes" id="UP000662618">
    <property type="component" value="Unassembled WGS sequence"/>
</dbReference>
<proteinExistence type="predicted"/>
<organism evidence="3 4">
    <name type="scientific">Chryseobacterium aquaeductus</name>
    <dbReference type="NCBI Taxonomy" id="2675056"/>
    <lineage>
        <taxon>Bacteria</taxon>
        <taxon>Pseudomonadati</taxon>
        <taxon>Bacteroidota</taxon>
        <taxon>Flavobacteriia</taxon>
        <taxon>Flavobacteriales</taxon>
        <taxon>Weeksellaceae</taxon>
        <taxon>Chryseobacterium group</taxon>
        <taxon>Chryseobacterium</taxon>
    </lineage>
</organism>
<accession>A0A9N8QQP1</accession>
<reference evidence="3" key="1">
    <citation type="submission" date="2020-12" db="EMBL/GenBank/DDBJ databases">
        <authorList>
            <person name="Rodrigo-Torres L."/>
            <person name="Arahal R. D."/>
            <person name="Lucena T."/>
        </authorList>
    </citation>
    <scope>NUCLEOTIDE SEQUENCE</scope>
    <source>
        <strain evidence="3">CECT 9390</strain>
    </source>
</reference>
<evidence type="ECO:0000313" key="4">
    <source>
        <dbReference type="Proteomes" id="UP000662618"/>
    </source>
</evidence>
<comment type="caution">
    <text evidence="3">The sequence shown here is derived from an EMBL/GenBank/DDBJ whole genome shotgun (WGS) entry which is preliminary data.</text>
</comment>
<dbReference type="EMBL" id="CAJIMS010000001">
    <property type="protein sequence ID" value="CAD7808304.1"/>
    <property type="molecule type" value="Genomic_DNA"/>
</dbReference>
<sequence>MFCDQAKLFNFSPNININMNSKIGKNLIAIFCLVSLNVYSKTDLEKVKVFVKTSQQKESIKVEDTLAKLSSPTAEIIGKDSRAALPPDWKKAPNSYIFDPAQHGEGLFIPVKKAYEMWRGYKYLSSAGPIKGTVSADVLWEDVHGLIKTGPNYSLEISDSGETAKIKVLINKAKKGNAVVAFRLNGEIFWSWHIWVTDDPTNGSSYKSFTGIKRELKDRTTENIPDTDWKWMDRNLGAISSSNTGEEWNRSGGLLYQWGRKDPIPPLVLKGNDFYEVSGSIGRVRHRGAKNFNNAVNFDVLRKFVLFSNATLDYNIQFSVKNPLSLIYVNKDDNTGPAYYNNNTNLMVNWFGRSSAYQDHKLTELNLWSDNSKGILSTDYNNDNSAAPYRDKSPFDPCPNGWRIPSMLVANQASGTYVDDVRIDYSPFGVRTNLGKNTFEANGYHIIKPNDANVPVFMTGFKVYPNIGFDLSNAGGNNMGIFPGTGQLAINSQAGQYTDQHHTGLWTATMTRFFDTTPAVVARALFMVPDKYQTDTPDPSNPTVKGRYWYMPTSSAKTSDANACRCVKDPLYQVNGYDFATQYFNINAEYTEGLNNPNTYQVVKSATLSTVEIPVSKAFSVQSQLLNNPSILNPSSFNNLKANVLWTTNTGLINTVTVSNPSPGSVSGLLNSKIIVSLNPNQSGNAVVTLHNGSITNPVYWSWHIWVTDTAIGSYHYTTETPNASATNYVNYVPKGDVLKTEFMDRNLGATDAFPIVANPLTPTAAEYAKIRASTGLQYQWGRKDPIPSFQHADTRASYNIFLGNVNANGGVAYTTLTLGAYNSLPGNYIIPYDTYTNGSNANVLATDKISDKIAKVLSYSVKNPLVYMIPSAFAPYNSAVPNYTNGTDWLLNEPNVAADRWGRGGGKSPFDPCPEGWRIPDLTGVAIISNRDFGISPWYKKDKKVATAYSVINDYAGVRVRNTTTTTIGYMFNDVSYSVGNYPNSGSRGFRSVTGNQTATGTFTVNNFQYPGVWTAALNSNYIGRPINILFDAASSANRLIAFHDNNDPYFGMNCRCVKVKYDQNGNEQGPIPAIPVTAGASVKASNIFSKNEIAEITKENKITLFPNPVKDVLYIKATDSKDYHYQIYNASGQMVKSGKFENTQTDVSSLVQGVYLVRINNSETIVKIMKK</sequence>
<evidence type="ECO:0000313" key="3">
    <source>
        <dbReference type="EMBL" id="CAD7808304.1"/>
    </source>
</evidence>
<evidence type="ECO:0000259" key="2">
    <source>
        <dbReference type="Pfam" id="PF18962"/>
    </source>
</evidence>
<dbReference type="Pfam" id="PF18962">
    <property type="entry name" value="Por_Secre_tail"/>
    <property type="match status" value="1"/>
</dbReference>
<dbReference type="NCBIfam" id="TIGR04183">
    <property type="entry name" value="Por_Secre_tail"/>
    <property type="match status" value="1"/>
</dbReference>
<keyword evidence="1" id="KW-0732">Signal</keyword>
<keyword evidence="4" id="KW-1185">Reference proteome</keyword>
<dbReference type="AlphaFoldDB" id="A0A9N8QQP1"/>
<name>A0A9N8QQP1_9FLAO</name>
<feature type="domain" description="Secretion system C-terminal sorting" evidence="2">
    <location>
        <begin position="1106"/>
        <end position="1166"/>
    </location>
</feature>
<protein>
    <recommendedName>
        <fullName evidence="2">Secretion system C-terminal sorting domain-containing protein</fullName>
    </recommendedName>
</protein>
<dbReference type="InterPro" id="IPR026444">
    <property type="entry name" value="Secre_tail"/>
</dbReference>
<evidence type="ECO:0000256" key="1">
    <source>
        <dbReference type="ARBA" id="ARBA00022729"/>
    </source>
</evidence>
<gene>
    <name evidence="3" type="ORF">CHRY9390_01802</name>
</gene>